<protein>
    <submittedName>
        <fullName evidence="1">(2Fe-2S) ferredoxin domain-containing protein</fullName>
    </submittedName>
</protein>
<dbReference type="EMBL" id="JAGTUF010000013">
    <property type="protein sequence ID" value="MBR9972719.1"/>
    <property type="molecule type" value="Genomic_DNA"/>
</dbReference>
<reference evidence="1 2" key="1">
    <citation type="submission" date="2021-04" db="EMBL/GenBank/DDBJ databases">
        <title>Magnetospirillum sulfuroxidans sp. nov., a facultative chemolithoautotrophic sulfur-oxidizing alphaproteobacterium isolated from freshwater sediment and proposals for Paramagetospirillum gen. nov., and Magnetospirillaceae fam. nov.</title>
        <authorList>
            <person name="Koziaeva V."/>
            <person name="Geelhoed J.S."/>
            <person name="Sorokin D.Y."/>
            <person name="Grouzdev D.S."/>
        </authorList>
    </citation>
    <scope>NUCLEOTIDE SEQUENCE [LARGE SCALE GENOMIC DNA]</scope>
    <source>
        <strain evidence="1 2">J10</strain>
    </source>
</reference>
<evidence type="ECO:0000313" key="1">
    <source>
        <dbReference type="EMBL" id="MBR9972719.1"/>
    </source>
</evidence>
<organism evidence="1 2">
    <name type="scientific">Magnetospirillum sulfuroxidans</name>
    <dbReference type="NCBI Taxonomy" id="611300"/>
    <lineage>
        <taxon>Bacteria</taxon>
        <taxon>Pseudomonadati</taxon>
        <taxon>Pseudomonadota</taxon>
        <taxon>Alphaproteobacteria</taxon>
        <taxon>Rhodospirillales</taxon>
        <taxon>Rhodospirillaceae</taxon>
        <taxon>Magnetospirillum</taxon>
    </lineage>
</organism>
<evidence type="ECO:0000313" key="2">
    <source>
        <dbReference type="Proteomes" id="UP000680714"/>
    </source>
</evidence>
<dbReference type="InterPro" id="IPR036249">
    <property type="entry name" value="Thioredoxin-like_sf"/>
</dbReference>
<dbReference type="RefSeq" id="WP_211549765.1">
    <property type="nucleotide sequence ID" value="NZ_JAGTUF010000013.1"/>
</dbReference>
<dbReference type="SUPFAM" id="SSF52833">
    <property type="entry name" value="Thioredoxin-like"/>
    <property type="match status" value="1"/>
</dbReference>
<dbReference type="Proteomes" id="UP000680714">
    <property type="component" value="Unassembled WGS sequence"/>
</dbReference>
<dbReference type="Gene3D" id="3.40.30.10">
    <property type="entry name" value="Glutaredoxin"/>
    <property type="match status" value="1"/>
</dbReference>
<accession>A0ABS5IE68</accession>
<keyword evidence="2" id="KW-1185">Reference proteome</keyword>
<sequence>MTPTLYLCVNRRTGAGSCSSAGAHKVMAALQAEIDARALSWEIRLSPCLGHCAVGPNIKAAPGGPMLHGCSDAQQVMATLLREWRQT</sequence>
<dbReference type="CDD" id="cd02980">
    <property type="entry name" value="TRX_Fd_family"/>
    <property type="match status" value="1"/>
</dbReference>
<comment type="caution">
    <text evidence="1">The sequence shown here is derived from an EMBL/GenBank/DDBJ whole genome shotgun (WGS) entry which is preliminary data.</text>
</comment>
<name>A0ABS5IE68_9PROT</name>
<proteinExistence type="predicted"/>
<gene>
    <name evidence="1" type="ORF">KEC16_13425</name>
</gene>